<dbReference type="RefSeq" id="WP_272463424.1">
    <property type="nucleotide sequence ID" value="NZ_JAPFQL010000089.1"/>
</dbReference>
<dbReference type="Proteomes" id="UP001150259">
    <property type="component" value="Unassembled WGS sequence"/>
</dbReference>
<accession>A0ABT5GLW4</accession>
<comment type="caution">
    <text evidence="1">The sequence shown here is derived from an EMBL/GenBank/DDBJ whole genome shotgun (WGS) entry which is preliminary data.</text>
</comment>
<protein>
    <submittedName>
        <fullName evidence="1">Cell wall-binding repeat-containing protein</fullName>
    </submittedName>
</protein>
<evidence type="ECO:0000313" key="2">
    <source>
        <dbReference type="Proteomes" id="UP001150259"/>
    </source>
</evidence>
<organism evidence="1 2">
    <name type="scientific">Intrasporangium calvum</name>
    <dbReference type="NCBI Taxonomy" id="53358"/>
    <lineage>
        <taxon>Bacteria</taxon>
        <taxon>Bacillati</taxon>
        <taxon>Actinomycetota</taxon>
        <taxon>Actinomycetes</taxon>
        <taxon>Micrococcales</taxon>
        <taxon>Intrasporangiaceae</taxon>
        <taxon>Intrasporangium</taxon>
    </lineage>
</organism>
<proteinExistence type="predicted"/>
<dbReference type="InterPro" id="IPR051922">
    <property type="entry name" value="Bact_Sporulation_Assoc"/>
</dbReference>
<feature type="non-terminal residue" evidence="1">
    <location>
        <position position="1"/>
    </location>
</feature>
<dbReference type="EMBL" id="JAPFQL010000089">
    <property type="protein sequence ID" value="MDC5698860.1"/>
    <property type="molecule type" value="Genomic_DNA"/>
</dbReference>
<reference evidence="1 2" key="1">
    <citation type="submission" date="2022-11" db="EMBL/GenBank/DDBJ databases">
        <title>Anaerobic phenanthrene biodegradation by a DNRA strain PheN6.</title>
        <authorList>
            <person name="Zhang Z."/>
        </authorList>
    </citation>
    <scope>NUCLEOTIDE SEQUENCE [LARGE SCALE GENOMIC DNA]</scope>
    <source>
        <strain evidence="1 2">PheN6</strain>
    </source>
</reference>
<dbReference type="PANTHER" id="PTHR30032">
    <property type="entry name" value="N-ACETYLMURAMOYL-L-ALANINE AMIDASE-RELATED"/>
    <property type="match status" value="1"/>
</dbReference>
<dbReference type="PANTHER" id="PTHR30032:SF4">
    <property type="entry name" value="AMIDASE ENHANCER"/>
    <property type="match status" value="1"/>
</dbReference>
<dbReference type="Pfam" id="PF04122">
    <property type="entry name" value="CW_binding_2"/>
    <property type="match status" value="1"/>
</dbReference>
<evidence type="ECO:0000313" key="1">
    <source>
        <dbReference type="EMBL" id="MDC5698860.1"/>
    </source>
</evidence>
<sequence length="155" mass="15946">AGRDRVPILLTRATSLPGATAEALRRLAPSRIVVVGGSSTVSDDVLTQLRALATSGSVSRYAGADRYATAARVAAEYTSAATVYVASGETFPDALSAAATAGRDRMPLLLTRADSLPTPTSDALSRLNPSRAYVVGGPATITEAVREAILVAMSR</sequence>
<dbReference type="InterPro" id="IPR007253">
    <property type="entry name" value="Cell_wall-bd_2"/>
</dbReference>
<keyword evidence="2" id="KW-1185">Reference proteome</keyword>
<name>A0ABT5GLW4_9MICO</name>
<gene>
    <name evidence="1" type="ORF">OO014_16525</name>
</gene>